<evidence type="ECO:0000313" key="1">
    <source>
        <dbReference type="EMBL" id="GBM46526.1"/>
    </source>
</evidence>
<dbReference type="Proteomes" id="UP000499080">
    <property type="component" value="Unassembled WGS sequence"/>
</dbReference>
<evidence type="ECO:0000313" key="2">
    <source>
        <dbReference type="Proteomes" id="UP000499080"/>
    </source>
</evidence>
<name>A0A4Y2G186_ARAVE</name>
<sequence length="114" mass="13557">MRYADITFLCNRMCKTRCINSWPFKQKCSSPRKYASLWITGLNELQRHRNKSRKTSLSSAKAGDYAEKGFLYPSQRQVTMPRKDFFIHRKDRGLCRERISLSIATMRRNDFIIQ</sequence>
<comment type="caution">
    <text evidence="1">The sequence shown here is derived from an EMBL/GenBank/DDBJ whole genome shotgun (WGS) entry which is preliminary data.</text>
</comment>
<dbReference type="AlphaFoldDB" id="A0A4Y2G186"/>
<organism evidence="1 2">
    <name type="scientific">Araneus ventricosus</name>
    <name type="common">Orbweaver spider</name>
    <name type="synonym">Epeira ventricosa</name>
    <dbReference type="NCBI Taxonomy" id="182803"/>
    <lineage>
        <taxon>Eukaryota</taxon>
        <taxon>Metazoa</taxon>
        <taxon>Ecdysozoa</taxon>
        <taxon>Arthropoda</taxon>
        <taxon>Chelicerata</taxon>
        <taxon>Arachnida</taxon>
        <taxon>Araneae</taxon>
        <taxon>Araneomorphae</taxon>
        <taxon>Entelegynae</taxon>
        <taxon>Araneoidea</taxon>
        <taxon>Araneidae</taxon>
        <taxon>Araneus</taxon>
    </lineage>
</organism>
<dbReference type="EMBL" id="BGPR01001141">
    <property type="protein sequence ID" value="GBM46526.1"/>
    <property type="molecule type" value="Genomic_DNA"/>
</dbReference>
<reference evidence="1 2" key="1">
    <citation type="journal article" date="2019" name="Sci. Rep.">
        <title>Orb-weaving spider Araneus ventricosus genome elucidates the spidroin gene catalogue.</title>
        <authorList>
            <person name="Kono N."/>
            <person name="Nakamura H."/>
            <person name="Ohtoshi R."/>
            <person name="Moran D.A.P."/>
            <person name="Shinohara A."/>
            <person name="Yoshida Y."/>
            <person name="Fujiwara M."/>
            <person name="Mori M."/>
            <person name="Tomita M."/>
            <person name="Arakawa K."/>
        </authorList>
    </citation>
    <scope>NUCLEOTIDE SEQUENCE [LARGE SCALE GENOMIC DNA]</scope>
</reference>
<protein>
    <submittedName>
        <fullName evidence="1">Uncharacterized protein</fullName>
    </submittedName>
</protein>
<accession>A0A4Y2G186</accession>
<keyword evidence="2" id="KW-1185">Reference proteome</keyword>
<gene>
    <name evidence="1" type="ORF">AVEN_17916_1</name>
</gene>
<proteinExistence type="predicted"/>